<dbReference type="Pfam" id="PF13561">
    <property type="entry name" value="adh_short_C2"/>
    <property type="match status" value="2"/>
</dbReference>
<dbReference type="PANTHER" id="PTHR43180">
    <property type="entry name" value="3-OXOACYL-(ACYL-CARRIER-PROTEIN) REDUCTASE (AFU_ORTHOLOGUE AFUA_6G11210)"/>
    <property type="match status" value="1"/>
</dbReference>
<dbReference type="PRINTS" id="PR00080">
    <property type="entry name" value="SDRFAMILY"/>
</dbReference>
<accession>A0ABV7YNM0</accession>
<evidence type="ECO:0000313" key="4">
    <source>
        <dbReference type="Proteomes" id="UP001595699"/>
    </source>
</evidence>
<dbReference type="PRINTS" id="PR00081">
    <property type="entry name" value="GDHRDH"/>
</dbReference>
<dbReference type="InterPro" id="IPR036291">
    <property type="entry name" value="NAD(P)-bd_dom_sf"/>
</dbReference>
<sequence>MRRGLGRLSGKVAVVTGGASGIGAAMCRLFAREGAAVCVADVNGVAGREVLAEIREAGGDAIFLELNVADPESVAAAVDTVAGEYGRLDVFVNNAGIGSQSSGDAAGWWRLLRINALGVAWGMREAIRLMRDGGGGSIVNTGSHAGLRSARAGVYGSSKAAVHTLTRYAALAHAPDHVRVNAVLPGNIYTPIHDLRRHEAIVRLMEGDQGAFSSEPMTHGDDPREARENLIEAFREIHPLGELATAEDVAEAALYLASDAASIVTGNEFLVNGGIMAMMLRDRLATAAQSAVVAALPPPDRRAVTAIVSANQATAAALVSRLEKAGHPAAVSPDPTCTDKSAVRTWLESVGPLAGIVFAARPDPGGDLFSQGPAEWADELAADFRVPWVLANAAVDVLPAGGAVTFVADAAGLTGAACSPAFGAANAALIYATDDLSDTMRQHGVRLNTVIAEATSSPAVVAGLGAPSSKEDLAEVVVTVMRESALTGLQVSLQTSHPFDRPML</sequence>
<organism evidence="3 4">
    <name type="scientific">Tenggerimyces flavus</name>
    <dbReference type="NCBI Taxonomy" id="1708749"/>
    <lineage>
        <taxon>Bacteria</taxon>
        <taxon>Bacillati</taxon>
        <taxon>Actinomycetota</taxon>
        <taxon>Actinomycetes</taxon>
        <taxon>Propionibacteriales</taxon>
        <taxon>Nocardioidaceae</taxon>
        <taxon>Tenggerimyces</taxon>
    </lineage>
</organism>
<name>A0ABV7YNM0_9ACTN</name>
<dbReference type="RefSeq" id="WP_205121240.1">
    <property type="nucleotide sequence ID" value="NZ_JAFBCM010000001.1"/>
</dbReference>
<comment type="caution">
    <text evidence="3">The sequence shown here is derived from an EMBL/GenBank/DDBJ whole genome shotgun (WGS) entry which is preliminary data.</text>
</comment>
<dbReference type="Proteomes" id="UP001595699">
    <property type="component" value="Unassembled WGS sequence"/>
</dbReference>
<gene>
    <name evidence="3" type="ORF">ACFOUW_31385</name>
</gene>
<evidence type="ECO:0000313" key="3">
    <source>
        <dbReference type="EMBL" id="MFC3765375.1"/>
    </source>
</evidence>
<protein>
    <submittedName>
        <fullName evidence="3">SDR family oxidoreductase</fullName>
    </submittedName>
</protein>
<evidence type="ECO:0000256" key="1">
    <source>
        <dbReference type="ARBA" id="ARBA00006484"/>
    </source>
</evidence>
<proteinExistence type="inferred from homology"/>
<dbReference type="Pfam" id="PF00106">
    <property type="entry name" value="adh_short"/>
    <property type="match status" value="1"/>
</dbReference>
<dbReference type="InterPro" id="IPR002347">
    <property type="entry name" value="SDR_fam"/>
</dbReference>
<dbReference type="Gene3D" id="3.40.50.720">
    <property type="entry name" value="NAD(P)-binding Rossmann-like Domain"/>
    <property type="match status" value="2"/>
</dbReference>
<dbReference type="PANTHER" id="PTHR43180:SF66">
    <property type="entry name" value="SHORT-CHAIN DEHYDROGENASE_REDUCTASE FAMILY PROTEIN"/>
    <property type="match status" value="1"/>
</dbReference>
<keyword evidence="4" id="KW-1185">Reference proteome</keyword>
<evidence type="ECO:0000256" key="2">
    <source>
        <dbReference type="ARBA" id="ARBA00023002"/>
    </source>
</evidence>
<keyword evidence="2" id="KW-0560">Oxidoreductase</keyword>
<dbReference type="EMBL" id="JBHRZH010000037">
    <property type="protein sequence ID" value="MFC3765375.1"/>
    <property type="molecule type" value="Genomic_DNA"/>
</dbReference>
<reference evidence="4" key="1">
    <citation type="journal article" date="2019" name="Int. J. Syst. Evol. Microbiol.">
        <title>The Global Catalogue of Microorganisms (GCM) 10K type strain sequencing project: providing services to taxonomists for standard genome sequencing and annotation.</title>
        <authorList>
            <consortium name="The Broad Institute Genomics Platform"/>
            <consortium name="The Broad Institute Genome Sequencing Center for Infectious Disease"/>
            <person name="Wu L."/>
            <person name="Ma J."/>
        </authorList>
    </citation>
    <scope>NUCLEOTIDE SEQUENCE [LARGE SCALE GENOMIC DNA]</scope>
    <source>
        <strain evidence="4">CGMCC 4.7241</strain>
    </source>
</reference>
<comment type="similarity">
    <text evidence="1">Belongs to the short-chain dehydrogenases/reductases (SDR) family.</text>
</comment>
<dbReference type="SUPFAM" id="SSF51735">
    <property type="entry name" value="NAD(P)-binding Rossmann-fold domains"/>
    <property type="match status" value="2"/>
</dbReference>